<evidence type="ECO:0000313" key="2">
    <source>
        <dbReference type="EMBL" id="MBA0687777.1"/>
    </source>
</evidence>
<dbReference type="GO" id="GO:0004523">
    <property type="term" value="F:RNA-DNA hybrid ribonuclease activity"/>
    <property type="evidence" value="ECO:0007669"/>
    <property type="project" value="InterPro"/>
</dbReference>
<accession>A0A7J8XKF6</accession>
<protein>
    <recommendedName>
        <fullName evidence="1">RNase H type-1 domain-containing protein</fullName>
    </recommendedName>
</protein>
<evidence type="ECO:0000259" key="1">
    <source>
        <dbReference type="Pfam" id="PF13456"/>
    </source>
</evidence>
<dbReference type="Proteomes" id="UP000593577">
    <property type="component" value="Unassembled WGS sequence"/>
</dbReference>
<gene>
    <name evidence="2" type="ORF">Goari_015283</name>
</gene>
<feature type="non-terminal residue" evidence="2">
    <location>
        <position position="50"/>
    </location>
</feature>
<proteinExistence type="predicted"/>
<dbReference type="GO" id="GO:0003676">
    <property type="term" value="F:nucleic acid binding"/>
    <property type="evidence" value="ECO:0007669"/>
    <property type="project" value="InterPro"/>
</dbReference>
<sequence>AHKILNSFVSFEVKWVKRDYNKLADSLCNWALSKCSNLSFEMNYPNDRYS</sequence>
<dbReference type="Pfam" id="PF13456">
    <property type="entry name" value="RVT_3"/>
    <property type="match status" value="1"/>
</dbReference>
<reference evidence="2 3" key="1">
    <citation type="journal article" date="2019" name="Genome Biol. Evol.">
        <title>Insights into the evolution of the New World diploid cottons (Gossypium, subgenus Houzingenia) based on genome sequencing.</title>
        <authorList>
            <person name="Grover C.E."/>
            <person name="Arick M.A. 2nd"/>
            <person name="Thrash A."/>
            <person name="Conover J.L."/>
            <person name="Sanders W.S."/>
            <person name="Peterson D.G."/>
            <person name="Frelichowski J.E."/>
            <person name="Scheffler J.A."/>
            <person name="Scheffler B.E."/>
            <person name="Wendel J.F."/>
        </authorList>
    </citation>
    <scope>NUCLEOTIDE SEQUENCE [LARGE SCALE GENOMIC DNA]</scope>
    <source>
        <strain evidence="2">185</strain>
        <tissue evidence="2">Leaf</tissue>
    </source>
</reference>
<dbReference type="EMBL" id="JABFAA010000007">
    <property type="protein sequence ID" value="MBA0687777.1"/>
    <property type="molecule type" value="Genomic_DNA"/>
</dbReference>
<comment type="caution">
    <text evidence="2">The sequence shown here is derived from an EMBL/GenBank/DDBJ whole genome shotgun (WGS) entry which is preliminary data.</text>
</comment>
<evidence type="ECO:0000313" key="3">
    <source>
        <dbReference type="Proteomes" id="UP000593577"/>
    </source>
</evidence>
<organism evidence="2 3">
    <name type="scientific">Gossypium aridum</name>
    <name type="common">American cotton</name>
    <name type="synonym">Erioxylum aridum</name>
    <dbReference type="NCBI Taxonomy" id="34290"/>
    <lineage>
        <taxon>Eukaryota</taxon>
        <taxon>Viridiplantae</taxon>
        <taxon>Streptophyta</taxon>
        <taxon>Embryophyta</taxon>
        <taxon>Tracheophyta</taxon>
        <taxon>Spermatophyta</taxon>
        <taxon>Magnoliopsida</taxon>
        <taxon>eudicotyledons</taxon>
        <taxon>Gunneridae</taxon>
        <taxon>Pentapetalae</taxon>
        <taxon>rosids</taxon>
        <taxon>malvids</taxon>
        <taxon>Malvales</taxon>
        <taxon>Malvaceae</taxon>
        <taxon>Malvoideae</taxon>
        <taxon>Gossypium</taxon>
    </lineage>
</organism>
<dbReference type="InterPro" id="IPR002156">
    <property type="entry name" value="RNaseH_domain"/>
</dbReference>
<dbReference type="AlphaFoldDB" id="A0A7J8XKF6"/>
<name>A0A7J8XKF6_GOSAI</name>
<feature type="domain" description="RNase H type-1" evidence="1">
    <location>
        <begin position="3"/>
        <end position="31"/>
    </location>
</feature>
<keyword evidence="3" id="KW-1185">Reference proteome</keyword>